<protein>
    <submittedName>
        <fullName evidence="2">Uncharacterized protein</fullName>
    </submittedName>
</protein>
<evidence type="ECO:0000313" key="2">
    <source>
        <dbReference type="EMBL" id="CAE7249444.1"/>
    </source>
</evidence>
<evidence type="ECO:0000313" key="3">
    <source>
        <dbReference type="Proteomes" id="UP000604046"/>
    </source>
</evidence>
<dbReference type="Proteomes" id="UP000604046">
    <property type="component" value="Unassembled WGS sequence"/>
</dbReference>
<keyword evidence="1" id="KW-1133">Transmembrane helix</keyword>
<feature type="transmembrane region" description="Helical" evidence="1">
    <location>
        <begin position="206"/>
        <end position="223"/>
    </location>
</feature>
<feature type="transmembrane region" description="Helical" evidence="1">
    <location>
        <begin position="367"/>
        <end position="387"/>
    </location>
</feature>
<organism evidence="2 3">
    <name type="scientific">Symbiodinium natans</name>
    <dbReference type="NCBI Taxonomy" id="878477"/>
    <lineage>
        <taxon>Eukaryota</taxon>
        <taxon>Sar</taxon>
        <taxon>Alveolata</taxon>
        <taxon>Dinophyceae</taxon>
        <taxon>Suessiales</taxon>
        <taxon>Symbiodiniaceae</taxon>
        <taxon>Symbiodinium</taxon>
    </lineage>
</organism>
<keyword evidence="1" id="KW-0472">Membrane</keyword>
<feature type="transmembrane region" description="Helical" evidence="1">
    <location>
        <begin position="167"/>
        <end position="186"/>
    </location>
</feature>
<dbReference type="EMBL" id="CAJNDS010001147">
    <property type="protein sequence ID" value="CAE7249444.1"/>
    <property type="molecule type" value="Genomic_DNA"/>
</dbReference>
<keyword evidence="3" id="KW-1185">Reference proteome</keyword>
<proteinExistence type="predicted"/>
<feature type="transmembrane region" description="Helical" evidence="1">
    <location>
        <begin position="324"/>
        <end position="347"/>
    </location>
</feature>
<feature type="transmembrane region" description="Helical" evidence="1">
    <location>
        <begin position="285"/>
        <end position="304"/>
    </location>
</feature>
<evidence type="ECO:0000256" key="1">
    <source>
        <dbReference type="SAM" id="Phobius"/>
    </source>
</evidence>
<comment type="caution">
    <text evidence="2">The sequence shown here is derived from an EMBL/GenBank/DDBJ whole genome shotgun (WGS) entry which is preliminary data.</text>
</comment>
<accession>A0A812LMI7</accession>
<dbReference type="AlphaFoldDB" id="A0A812LMI7"/>
<gene>
    <name evidence="2" type="ORF">SNAT2548_LOCUS12153</name>
</gene>
<sequence>MSEDEIRKEEALALQSLALSTVDSHNPGAVGRFARVVEPPARALDAALWQAPKATPAGALLPWRFVQQVEKLQIGGFLGSTVGLFVSPYLPWRCGGGEMCFFDVVSINQADPDLMQKGIYGLGGFLAASSELRILWSPPYLSRLWCVFELAAFRQANPTGRIHLKPLFLETGLLYVILAVYFFVVFEDVKVRLLGERSYDMSWLPLGMTCCSLLPFLVLLHGLRRICHEKRQLIAGLRTFDLDKVDCKVPTDEEFIYEGIREWYRSPEAFVDYVRGPLADELTEPFFFLTLPIAYWLMAMTPIISAEMDVWLHLFRQGQTAQEAVASLLVLVVAAPLFCMNIMHLILFSCEHLTDAPTGVLEYCKTLLIWVLMVLVVFFFVLLAGPFVQEAQIPGGVIASATNAVIFYIAWRCKGPSD</sequence>
<keyword evidence="1" id="KW-0812">Transmembrane</keyword>
<feature type="transmembrane region" description="Helical" evidence="1">
    <location>
        <begin position="393"/>
        <end position="411"/>
    </location>
</feature>
<reference evidence="2" key="1">
    <citation type="submission" date="2021-02" db="EMBL/GenBank/DDBJ databases">
        <authorList>
            <person name="Dougan E. K."/>
            <person name="Rhodes N."/>
            <person name="Thang M."/>
            <person name="Chan C."/>
        </authorList>
    </citation>
    <scope>NUCLEOTIDE SEQUENCE</scope>
</reference>
<dbReference type="OrthoDB" id="423963at2759"/>
<name>A0A812LMI7_9DINO</name>